<keyword evidence="1" id="KW-1133">Transmembrane helix</keyword>
<dbReference type="InterPro" id="IPR012495">
    <property type="entry name" value="TadE-like_dom"/>
</dbReference>
<protein>
    <recommendedName>
        <fullName evidence="2">TadE-like domain-containing protein</fullName>
    </recommendedName>
</protein>
<evidence type="ECO:0000259" key="2">
    <source>
        <dbReference type="Pfam" id="PF07811"/>
    </source>
</evidence>
<reference evidence="3 4" key="1">
    <citation type="journal article" date="2019" name="Int. J. Syst. Evol. Microbiol.">
        <title>The Global Catalogue of Microorganisms (GCM) 10K type strain sequencing project: providing services to taxonomists for standard genome sequencing and annotation.</title>
        <authorList>
            <consortium name="The Broad Institute Genomics Platform"/>
            <consortium name="The Broad Institute Genome Sequencing Center for Infectious Disease"/>
            <person name="Wu L."/>
            <person name="Ma J."/>
        </authorList>
    </citation>
    <scope>NUCLEOTIDE SEQUENCE [LARGE SCALE GENOMIC DNA]</scope>
    <source>
        <strain evidence="3 4">JCM 9933</strain>
    </source>
</reference>
<keyword evidence="1" id="KW-0812">Transmembrane</keyword>
<proteinExistence type="predicted"/>
<accession>A0ABN1FTY5</accession>
<organism evidence="3 4">
    <name type="scientific">Craurococcus roseus</name>
    <dbReference type="NCBI Taxonomy" id="77585"/>
    <lineage>
        <taxon>Bacteria</taxon>
        <taxon>Pseudomonadati</taxon>
        <taxon>Pseudomonadota</taxon>
        <taxon>Alphaproteobacteria</taxon>
        <taxon>Acetobacterales</taxon>
        <taxon>Acetobacteraceae</taxon>
        <taxon>Craurococcus</taxon>
    </lineage>
</organism>
<keyword evidence="1" id="KW-0472">Membrane</keyword>
<dbReference type="Proteomes" id="UP001501588">
    <property type="component" value="Unassembled WGS sequence"/>
</dbReference>
<name>A0ABN1FTY5_9PROT</name>
<evidence type="ECO:0000313" key="4">
    <source>
        <dbReference type="Proteomes" id="UP001501588"/>
    </source>
</evidence>
<comment type="caution">
    <text evidence="3">The sequence shown here is derived from an EMBL/GenBank/DDBJ whole genome shotgun (WGS) entry which is preliminary data.</text>
</comment>
<sequence>MAAPVRNVARDRRGVAALEFAIVLPVLLLLLVGFLDVAYLARGYLRAQTAATQVGQIISQCTSVSSADDAVIAKFAERTLGPFRKPGKQWAVVVTAIGVNAANQPERWWVMDNRGTNAGAFATDGISLPANFALRAGEAMFRTEVFIQLDSMLFSKANSLLVEKIGLSKINSITTVTSSLLHTSRAPDTSKLKTKTSATGACLS</sequence>
<feature type="domain" description="TadE-like" evidence="2">
    <location>
        <begin position="14"/>
        <end position="53"/>
    </location>
</feature>
<dbReference type="EMBL" id="BAAAFZ010000064">
    <property type="protein sequence ID" value="GAA0597776.1"/>
    <property type="molecule type" value="Genomic_DNA"/>
</dbReference>
<keyword evidence="4" id="KW-1185">Reference proteome</keyword>
<evidence type="ECO:0000256" key="1">
    <source>
        <dbReference type="SAM" id="Phobius"/>
    </source>
</evidence>
<dbReference type="Pfam" id="PF07811">
    <property type="entry name" value="TadE"/>
    <property type="match status" value="1"/>
</dbReference>
<feature type="transmembrane region" description="Helical" evidence="1">
    <location>
        <begin position="20"/>
        <end position="41"/>
    </location>
</feature>
<evidence type="ECO:0000313" key="3">
    <source>
        <dbReference type="EMBL" id="GAA0597776.1"/>
    </source>
</evidence>
<dbReference type="RefSeq" id="WP_343897174.1">
    <property type="nucleotide sequence ID" value="NZ_BAAAFZ010000064.1"/>
</dbReference>
<gene>
    <name evidence="3" type="ORF">GCM10009416_40040</name>
</gene>